<name>K0SG81_THAOC</name>
<evidence type="ECO:0000313" key="7">
    <source>
        <dbReference type="EMBL" id="EJK65128.1"/>
    </source>
</evidence>
<keyword evidence="8" id="KW-1185">Reference proteome</keyword>
<organism evidence="7 8">
    <name type="scientific">Thalassiosira oceanica</name>
    <name type="common">Marine diatom</name>
    <dbReference type="NCBI Taxonomy" id="159749"/>
    <lineage>
        <taxon>Eukaryota</taxon>
        <taxon>Sar</taxon>
        <taxon>Stramenopiles</taxon>
        <taxon>Ochrophyta</taxon>
        <taxon>Bacillariophyta</taxon>
        <taxon>Coscinodiscophyceae</taxon>
        <taxon>Thalassiosirophycidae</taxon>
        <taxon>Thalassiosirales</taxon>
        <taxon>Thalassiosiraceae</taxon>
        <taxon>Thalassiosira</taxon>
    </lineage>
</organism>
<sequence length="496" mass="53474">MMSCVPVDRKSETGEACANCGKDGSDTVKLKNCTACRIVKYCGVDCQRAHRKQHKRTCKQRAAELKDEELYGQGHERLEGDFCPICTLPIPLPMDKHSGFNTCCMKTICHGCALAASKRGMGDCPFCRTPLPANDAENTEILAMVRARVAKKDPVAINHLGEKYFFGQLGLQKDVSRAIALWTKAAELGSVKALYNLGVAYNTGEGVQQDTVKAVEFYEKAAMQGSADARHNLGCCEVRMGNSDRAVRHFLISAKMGHKHECPVAATPAGPSGAPASRRIRRRRLTVKRAVCPDGVFGSRPLGERSSSGLAPRWPTLAPSRLSSSRGGGRRSSPRLTTPPPHPSPLSGWPRSSPDGDGIAHALVRPTPPKRKQSRRRPTARVVTPRRRRSHPSGPRGSGVIPFTRGGWNTSPAGPTKAQPADQVPPPPGQTKSHLPQPSPLLLRRPQDLHSSFKPPASGCAGCHGGRNTDSGSGFGPAGAPQRDLHLANLPRYLLR</sequence>
<protein>
    <recommendedName>
        <fullName evidence="6">MYND-type domain-containing protein</fullName>
    </recommendedName>
</protein>
<dbReference type="InterPro" id="IPR011990">
    <property type="entry name" value="TPR-like_helical_dom_sf"/>
</dbReference>
<dbReference type="eggNOG" id="ENOG502SC8I">
    <property type="taxonomic scope" value="Eukaryota"/>
</dbReference>
<dbReference type="PANTHER" id="PTHR45011:SF1">
    <property type="entry name" value="DAP3-BINDING CELL DEATH ENHANCER 1"/>
    <property type="match status" value="1"/>
</dbReference>
<reference evidence="7 8" key="1">
    <citation type="journal article" date="2012" name="Genome Biol.">
        <title>Genome and low-iron response of an oceanic diatom adapted to chronic iron limitation.</title>
        <authorList>
            <person name="Lommer M."/>
            <person name="Specht M."/>
            <person name="Roy A.S."/>
            <person name="Kraemer L."/>
            <person name="Andreson R."/>
            <person name="Gutowska M.A."/>
            <person name="Wolf J."/>
            <person name="Bergner S.V."/>
            <person name="Schilhabel M.B."/>
            <person name="Klostermeier U.C."/>
            <person name="Beiko R.G."/>
            <person name="Rosenstiel P."/>
            <person name="Hippler M."/>
            <person name="Laroche J."/>
        </authorList>
    </citation>
    <scope>NUCLEOTIDE SEQUENCE [LARGE SCALE GENOMIC DNA]</scope>
    <source>
        <strain evidence="7 8">CCMP1005</strain>
    </source>
</reference>
<feature type="compositionally biased region" description="Low complexity" evidence="5">
    <location>
        <begin position="263"/>
        <end position="277"/>
    </location>
</feature>
<dbReference type="InterPro" id="IPR052748">
    <property type="entry name" value="ISR_Activator"/>
</dbReference>
<keyword evidence="3" id="KW-0862">Zinc</keyword>
<gene>
    <name evidence="7" type="ORF">THAOC_14055</name>
</gene>
<keyword evidence="2 4" id="KW-0863">Zinc-finger</keyword>
<dbReference type="Pfam" id="PF08238">
    <property type="entry name" value="Sel1"/>
    <property type="match status" value="3"/>
</dbReference>
<dbReference type="InterPro" id="IPR006597">
    <property type="entry name" value="Sel1-like"/>
</dbReference>
<feature type="compositionally biased region" description="Basic residues" evidence="5">
    <location>
        <begin position="368"/>
        <end position="391"/>
    </location>
</feature>
<comment type="caution">
    <text evidence="7">The sequence shown here is derived from an EMBL/GenBank/DDBJ whole genome shotgun (WGS) entry which is preliminary data.</text>
</comment>
<dbReference type="Gene3D" id="1.25.40.10">
    <property type="entry name" value="Tetratricopeptide repeat domain"/>
    <property type="match status" value="1"/>
</dbReference>
<feature type="region of interest" description="Disordered" evidence="5">
    <location>
        <begin position="263"/>
        <end position="483"/>
    </location>
</feature>
<dbReference type="SUPFAM" id="SSF81901">
    <property type="entry name" value="HCP-like"/>
    <property type="match status" value="1"/>
</dbReference>
<dbReference type="InterPro" id="IPR013083">
    <property type="entry name" value="Znf_RING/FYVE/PHD"/>
</dbReference>
<keyword evidence="1" id="KW-0479">Metal-binding</keyword>
<dbReference type="Proteomes" id="UP000266841">
    <property type="component" value="Unassembled WGS sequence"/>
</dbReference>
<dbReference type="SMART" id="SM00671">
    <property type="entry name" value="SEL1"/>
    <property type="match status" value="3"/>
</dbReference>
<evidence type="ECO:0000313" key="8">
    <source>
        <dbReference type="Proteomes" id="UP000266841"/>
    </source>
</evidence>
<evidence type="ECO:0000256" key="1">
    <source>
        <dbReference type="ARBA" id="ARBA00022723"/>
    </source>
</evidence>
<evidence type="ECO:0000256" key="3">
    <source>
        <dbReference type="ARBA" id="ARBA00022833"/>
    </source>
</evidence>
<dbReference type="PROSITE" id="PS01360">
    <property type="entry name" value="ZF_MYND_1"/>
    <property type="match status" value="1"/>
</dbReference>
<dbReference type="PANTHER" id="PTHR45011">
    <property type="entry name" value="DAP3-BINDING CELL DEATH ENHANCER 1"/>
    <property type="match status" value="1"/>
</dbReference>
<evidence type="ECO:0000256" key="2">
    <source>
        <dbReference type="ARBA" id="ARBA00022771"/>
    </source>
</evidence>
<dbReference type="InterPro" id="IPR002893">
    <property type="entry name" value="Znf_MYND"/>
</dbReference>
<dbReference type="Pfam" id="PF01753">
    <property type="entry name" value="zf-MYND"/>
    <property type="match status" value="1"/>
</dbReference>
<dbReference type="Gene3D" id="6.10.140.2220">
    <property type="match status" value="1"/>
</dbReference>
<dbReference type="SUPFAM" id="SSF144232">
    <property type="entry name" value="HIT/MYND zinc finger-like"/>
    <property type="match status" value="1"/>
</dbReference>
<dbReference type="GO" id="GO:0008270">
    <property type="term" value="F:zinc ion binding"/>
    <property type="evidence" value="ECO:0007669"/>
    <property type="project" value="UniProtKB-KW"/>
</dbReference>
<dbReference type="SUPFAM" id="SSF57850">
    <property type="entry name" value="RING/U-box"/>
    <property type="match status" value="1"/>
</dbReference>
<dbReference type="AlphaFoldDB" id="K0SG81"/>
<evidence type="ECO:0000256" key="4">
    <source>
        <dbReference type="PROSITE-ProRule" id="PRU00134"/>
    </source>
</evidence>
<evidence type="ECO:0000256" key="5">
    <source>
        <dbReference type="SAM" id="MobiDB-lite"/>
    </source>
</evidence>
<proteinExistence type="predicted"/>
<evidence type="ECO:0000259" key="6">
    <source>
        <dbReference type="PROSITE" id="PS50865"/>
    </source>
</evidence>
<dbReference type="PROSITE" id="PS50865">
    <property type="entry name" value="ZF_MYND_2"/>
    <property type="match status" value="1"/>
</dbReference>
<dbReference type="Gene3D" id="3.30.40.10">
    <property type="entry name" value="Zinc/RING finger domain, C3HC4 (zinc finger)"/>
    <property type="match status" value="1"/>
</dbReference>
<feature type="domain" description="MYND-type" evidence="6">
    <location>
        <begin position="17"/>
        <end position="58"/>
    </location>
</feature>
<dbReference type="OrthoDB" id="272077at2759"/>
<accession>K0SG81</accession>
<dbReference type="EMBL" id="AGNL01016343">
    <property type="protein sequence ID" value="EJK65128.1"/>
    <property type="molecule type" value="Genomic_DNA"/>
</dbReference>
<feature type="compositionally biased region" description="Basic residues" evidence="5">
    <location>
        <begin position="278"/>
        <end position="287"/>
    </location>
</feature>